<feature type="coiled-coil region" evidence="2">
    <location>
        <begin position="98"/>
        <end position="139"/>
    </location>
</feature>
<dbReference type="EMBL" id="PYNF01000003">
    <property type="protein sequence ID" value="PSV00442.1"/>
    <property type="molecule type" value="Genomic_DNA"/>
</dbReference>
<protein>
    <recommendedName>
        <fullName evidence="5">Transposase</fullName>
    </recommendedName>
</protein>
<dbReference type="RefSeq" id="WP_107289072.1">
    <property type="nucleotide sequence ID" value="NZ_PYNF01000003.1"/>
</dbReference>
<sequence length="653" mass="74474">MNSIYYTVSTRTPKAQDALVNRVLDFECKLFAGATGAVLNDIKRRVLAGEKLDELKPTSYKTPVSRHFEISTTTAYCAANFALAMYRSRDTNTREQYLPKAKNDLAKAQRNFKSLQRRLKKANSELKELRSANSHAANIGRKVSEITRLRLKISGSNRRRQITATRVARLEREIETGQYSICLGSKKQFKARSNLNKNGYSNHESWAQDFQHMRLSGCNFIGDPTAKGGGRQFGLYRDTSGYKLMFTLSDKAREKFSNEINSSEYKQFFTKKDLVIKNIGFARSKDLETVEHVLGLHKYRSDKEKAFTDYKKKNPLEVKLSEYRHKYIKDVVKDLKAKAKDESDKALAADLREQASLLTGLLTDFVYTKDQFSKGSGCSVSPKLLRDHKGWRFDISFELECKPQAESYADMKVIGVDTNYDHFAAAVIGENGRFESSVTLPITHVHNGKIDNDAIWIQAAAIVEEAKNASASIALESLSFVKKKQELYSAQNKRYNRMLSSFAYRFMTDAIKRKALESGVEVIEVAPAYTSFIGRALFNELTGSVHESAAYVIAVKAQNIQLKSLKKQQTAFDFSKIKIPVFKKGRMLDIFTNNTYRADHVDEACRSSLVKVPELFYKFKQFETEQYRRSKAQTKLWRDNLSLTKTYDLEIPF</sequence>
<organism evidence="3 4">
    <name type="scientific">Photobacterium kishitanii</name>
    <dbReference type="NCBI Taxonomy" id="318456"/>
    <lineage>
        <taxon>Bacteria</taxon>
        <taxon>Pseudomonadati</taxon>
        <taxon>Pseudomonadota</taxon>
        <taxon>Gammaproteobacteria</taxon>
        <taxon>Vibrionales</taxon>
        <taxon>Vibrionaceae</taxon>
        <taxon>Photobacterium</taxon>
    </lineage>
</organism>
<gene>
    <name evidence="3" type="ORF">C9J27_04740</name>
</gene>
<dbReference type="GO" id="GO:0003677">
    <property type="term" value="F:DNA binding"/>
    <property type="evidence" value="ECO:0007669"/>
    <property type="project" value="UniProtKB-KW"/>
</dbReference>
<dbReference type="InterPro" id="IPR010095">
    <property type="entry name" value="Cas12f1-like_TNB"/>
</dbReference>
<proteinExistence type="predicted"/>
<evidence type="ECO:0000313" key="3">
    <source>
        <dbReference type="EMBL" id="PSV00442.1"/>
    </source>
</evidence>
<reference evidence="3 4" key="1">
    <citation type="submission" date="2018-01" db="EMBL/GenBank/DDBJ databases">
        <title>Whole genome sequencing of Histamine producing bacteria.</title>
        <authorList>
            <person name="Butler K."/>
        </authorList>
    </citation>
    <scope>NUCLEOTIDE SEQUENCE [LARGE SCALE GENOMIC DNA]</scope>
    <source>
        <strain evidence="3 4">FS-7.2</strain>
    </source>
</reference>
<keyword evidence="1" id="KW-0238">DNA-binding</keyword>
<name>A0A2T3KL58_9GAMM</name>
<evidence type="ECO:0000256" key="1">
    <source>
        <dbReference type="ARBA" id="ARBA00023125"/>
    </source>
</evidence>
<evidence type="ECO:0008006" key="5">
    <source>
        <dbReference type="Google" id="ProtNLM"/>
    </source>
</evidence>
<evidence type="ECO:0000256" key="2">
    <source>
        <dbReference type="SAM" id="Coils"/>
    </source>
</evidence>
<evidence type="ECO:0000313" key="4">
    <source>
        <dbReference type="Proteomes" id="UP000241426"/>
    </source>
</evidence>
<dbReference type="Proteomes" id="UP000241426">
    <property type="component" value="Unassembled WGS sequence"/>
</dbReference>
<dbReference type="NCBIfam" id="TIGR01766">
    <property type="entry name" value="IS200/IS605 family accessory protein TnpB-like domain"/>
    <property type="match status" value="1"/>
</dbReference>
<dbReference type="AlphaFoldDB" id="A0A2T3KL58"/>
<keyword evidence="2" id="KW-0175">Coiled coil</keyword>
<accession>A0A2T3KL58</accession>
<comment type="caution">
    <text evidence="3">The sequence shown here is derived from an EMBL/GenBank/DDBJ whole genome shotgun (WGS) entry which is preliminary data.</text>
</comment>